<evidence type="ECO:0000313" key="2">
    <source>
        <dbReference type="EMBL" id="RUO13479.1"/>
    </source>
</evidence>
<proteinExistence type="inferred from homology"/>
<evidence type="ECO:0000313" key="3">
    <source>
        <dbReference type="Proteomes" id="UP000268436"/>
    </source>
</evidence>
<dbReference type="PANTHER" id="PTHR43199">
    <property type="entry name" value="GLUTATHIONE HYDROLASE"/>
    <property type="match status" value="1"/>
</dbReference>
<dbReference type="Pfam" id="PF01019">
    <property type="entry name" value="G_glu_transpept"/>
    <property type="match status" value="1"/>
</dbReference>
<dbReference type="EMBL" id="RYER01000021">
    <property type="protein sequence ID" value="RUO13479.1"/>
    <property type="molecule type" value="Genomic_DNA"/>
</dbReference>
<dbReference type="InterPro" id="IPR029055">
    <property type="entry name" value="Ntn_hydrolases_N"/>
</dbReference>
<sequence length="147" mass="16334">MVAVQTTLSLVEPQSSGLGGGAFVLYWDNTAKTLTTFDGRETAPMRATPELFLDKDGQPLKFMEALVGGRSVGTPAIPKLMEIIHSDTVYCLGENYLIRRSAWQNKALRCRQGLPSRLSKIGSIWHAIQKQPLIFCRMVCRYKQAAC</sequence>
<gene>
    <name evidence="2" type="ORF">EJK54_0245</name>
</gene>
<keyword evidence="3" id="KW-1185">Reference proteome</keyword>
<protein>
    <submittedName>
        <fullName evidence="2">Gamma-glutamyltranspeptidase family protein</fullName>
    </submittedName>
</protein>
<accession>A0ABY0BI38</accession>
<comment type="similarity">
    <text evidence="1">Belongs to the gamma-glutamyltransferase family.</text>
</comment>
<dbReference type="PANTHER" id="PTHR43199:SF1">
    <property type="entry name" value="GLUTATHIONE HYDROLASE PROENZYME"/>
    <property type="match status" value="1"/>
</dbReference>
<organism evidence="2 3">
    <name type="scientific">Moraxella catarrhalis</name>
    <name type="common">Branhamella catarrhalis</name>
    <dbReference type="NCBI Taxonomy" id="480"/>
    <lineage>
        <taxon>Bacteria</taxon>
        <taxon>Pseudomonadati</taxon>
        <taxon>Pseudomonadota</taxon>
        <taxon>Gammaproteobacteria</taxon>
        <taxon>Moraxellales</taxon>
        <taxon>Moraxellaceae</taxon>
        <taxon>Moraxella</taxon>
    </lineage>
</organism>
<name>A0ABY0BI38_MORCA</name>
<comment type="caution">
    <text evidence="2">The sequence shown here is derived from an EMBL/GenBank/DDBJ whole genome shotgun (WGS) entry which is preliminary data.</text>
</comment>
<reference evidence="2 3" key="1">
    <citation type="submission" date="2018-12" db="EMBL/GenBank/DDBJ databases">
        <title>Persistence of Moraxella catarrhalis in Chronic Obstructive Pulmonary Disease and Regulation of the Hag/MID Adhesin.</title>
        <authorList>
            <person name="Murphy T."/>
            <person name="Zhao X."/>
            <person name="Vyas G."/>
            <person name="Aluvathingal J."/>
            <person name="Nadendla S."/>
            <person name="Tallon L."/>
            <person name="Tettelin H."/>
        </authorList>
    </citation>
    <scope>NUCLEOTIDE SEQUENCE [LARGE SCALE GENOMIC DNA]</scope>
    <source>
        <strain evidence="2 3">173P27B1</strain>
    </source>
</reference>
<dbReference type="Proteomes" id="UP000268436">
    <property type="component" value="Unassembled WGS sequence"/>
</dbReference>
<dbReference type="SUPFAM" id="SSF56235">
    <property type="entry name" value="N-terminal nucleophile aminohydrolases (Ntn hydrolases)"/>
    <property type="match status" value="1"/>
</dbReference>
<dbReference type="InterPro" id="IPR051792">
    <property type="entry name" value="GGT_bact"/>
</dbReference>
<evidence type="ECO:0000256" key="1">
    <source>
        <dbReference type="ARBA" id="ARBA00009381"/>
    </source>
</evidence>